<dbReference type="InterPro" id="IPR027381">
    <property type="entry name" value="LytR/CpsA/Psr_C"/>
</dbReference>
<evidence type="ECO:0000256" key="2">
    <source>
        <dbReference type="SAM" id="Phobius"/>
    </source>
</evidence>
<dbReference type="InterPro" id="IPR050922">
    <property type="entry name" value="LytR/CpsA/Psr_CW_biosynth"/>
</dbReference>
<dbReference type="AlphaFoldDB" id="A0A369M7A7"/>
<dbReference type="EMBL" id="PPTS01000002">
    <property type="protein sequence ID" value="RDB66385.1"/>
    <property type="molecule type" value="Genomic_DNA"/>
</dbReference>
<evidence type="ECO:0000256" key="1">
    <source>
        <dbReference type="ARBA" id="ARBA00006068"/>
    </source>
</evidence>
<keyword evidence="2" id="KW-0472">Membrane</keyword>
<dbReference type="NCBIfam" id="TIGR00350">
    <property type="entry name" value="lytR_cpsA_psr"/>
    <property type="match status" value="1"/>
</dbReference>
<name>A0A369M7A7_9ACTN</name>
<dbReference type="InterPro" id="IPR004474">
    <property type="entry name" value="LytR_CpsA_psr"/>
</dbReference>
<evidence type="ECO:0000259" key="3">
    <source>
        <dbReference type="Pfam" id="PF03816"/>
    </source>
</evidence>
<feature type="transmembrane region" description="Helical" evidence="2">
    <location>
        <begin position="99"/>
        <end position="122"/>
    </location>
</feature>
<evidence type="ECO:0000313" key="5">
    <source>
        <dbReference type="EMBL" id="RDB66385.1"/>
    </source>
</evidence>
<dbReference type="PANTHER" id="PTHR33392:SF6">
    <property type="entry name" value="POLYISOPRENYL-TEICHOIC ACID--PEPTIDOGLYCAN TEICHOIC ACID TRANSFERASE TAGU"/>
    <property type="match status" value="1"/>
</dbReference>
<keyword evidence="2" id="KW-1133">Transmembrane helix</keyword>
<accession>A0A369M7A7</accession>
<sequence>MARRKKGFTAAQSKLTSHRMRSAMLGTHVPRRIRPASARMNADAVGFSSTRKKKRAARGVVDTLLPSTATRETSSDYSRRVGRRDIAQELQRKARVRRIVAAVIAVAVVAVVAGGVGLATFFGSVDGKMGLGDSDAKAALTAPKEGAWYALLAADLGAATATQEQEGPDALVLARVDASSRAVALVSIPANLQVTLKDGKVHPLREAAAQGDAALVSAVAGFAGVDIAHYAKADAAGIASLVDHLGGVEVDVTQEVDDPAAGDTYLAPGVQTLDGNAAVTFLRARNFANGIDDQAQNQRAFLASLAARMLEDGGVLAFALQLDAVGGSFSTDVPAVDALKLAGALGGIDAASVQGALVPGYESTRDGATRYVASSDAWAGMMELVDAGQPPVVDEDAYAQVDRGSFKLEVRNGAGITGGAAQVGEILAADGFNVAGTGNADSSEFPETLVVYDGEEHKEQAEEVVRALGTGRAIVGAGYYEYETDVLVIIGKDWKPVA</sequence>
<feature type="domain" description="LytR/CpsA/Psr regulator C-terminal" evidence="4">
    <location>
        <begin position="407"/>
        <end position="494"/>
    </location>
</feature>
<dbReference type="Pfam" id="PF03816">
    <property type="entry name" value="LytR_cpsA_psr"/>
    <property type="match status" value="1"/>
</dbReference>
<comment type="similarity">
    <text evidence="1">Belongs to the LytR/CpsA/Psr (LCP) family.</text>
</comment>
<reference evidence="5 6" key="1">
    <citation type="journal article" date="2018" name="Elife">
        <title>Discovery and characterization of a prevalent human gut bacterial enzyme sufficient for the inactivation of a family of plant toxins.</title>
        <authorList>
            <person name="Koppel N."/>
            <person name="Bisanz J.E."/>
            <person name="Pandelia M.E."/>
            <person name="Turnbaugh P.J."/>
            <person name="Balskus E.P."/>
        </authorList>
    </citation>
    <scope>NUCLEOTIDE SEQUENCE [LARGE SCALE GENOMIC DNA]</scope>
    <source>
        <strain evidence="5 6">3C</strain>
    </source>
</reference>
<dbReference type="Proteomes" id="UP000254000">
    <property type="component" value="Unassembled WGS sequence"/>
</dbReference>
<dbReference type="OrthoDB" id="3170257at2"/>
<dbReference type="Pfam" id="PF13399">
    <property type="entry name" value="LytR_C"/>
    <property type="match status" value="1"/>
</dbReference>
<organism evidence="5 6">
    <name type="scientific">Gordonibacter pamelaeae</name>
    <dbReference type="NCBI Taxonomy" id="471189"/>
    <lineage>
        <taxon>Bacteria</taxon>
        <taxon>Bacillati</taxon>
        <taxon>Actinomycetota</taxon>
        <taxon>Coriobacteriia</taxon>
        <taxon>Eggerthellales</taxon>
        <taxon>Eggerthellaceae</taxon>
        <taxon>Gordonibacter</taxon>
    </lineage>
</organism>
<dbReference type="Gene3D" id="3.40.630.190">
    <property type="entry name" value="LCP protein"/>
    <property type="match status" value="1"/>
</dbReference>
<evidence type="ECO:0000259" key="4">
    <source>
        <dbReference type="Pfam" id="PF13399"/>
    </source>
</evidence>
<evidence type="ECO:0000313" key="6">
    <source>
        <dbReference type="Proteomes" id="UP000254000"/>
    </source>
</evidence>
<dbReference type="Gene3D" id="3.30.70.2390">
    <property type="match status" value="1"/>
</dbReference>
<gene>
    <name evidence="5" type="ORF">C1877_04160</name>
</gene>
<proteinExistence type="inferred from homology"/>
<comment type="caution">
    <text evidence="5">The sequence shown here is derived from an EMBL/GenBank/DDBJ whole genome shotgun (WGS) entry which is preliminary data.</text>
</comment>
<keyword evidence="2" id="KW-0812">Transmembrane</keyword>
<protein>
    <submittedName>
        <fullName evidence="5">LytR family transcriptional regulator</fullName>
    </submittedName>
</protein>
<feature type="domain" description="Cell envelope-related transcriptional attenuator" evidence="3">
    <location>
        <begin position="169"/>
        <end position="310"/>
    </location>
</feature>
<dbReference type="RefSeq" id="WP_114568464.1">
    <property type="nucleotide sequence ID" value="NZ_CABMMS010000002.1"/>
</dbReference>
<dbReference type="PANTHER" id="PTHR33392">
    <property type="entry name" value="POLYISOPRENYL-TEICHOIC ACID--PEPTIDOGLYCAN TEICHOIC ACID TRANSFERASE TAGU"/>
    <property type="match status" value="1"/>
</dbReference>
<dbReference type="GeneID" id="78358908"/>
<keyword evidence="6" id="KW-1185">Reference proteome</keyword>